<dbReference type="RefSeq" id="WP_142531980.1">
    <property type="nucleotide sequence ID" value="NZ_FXTB01000001.1"/>
</dbReference>
<organism evidence="3 4">
    <name type="scientific">Saccharicrinis carchari</name>
    <dbReference type="NCBI Taxonomy" id="1168039"/>
    <lineage>
        <taxon>Bacteria</taxon>
        <taxon>Pseudomonadati</taxon>
        <taxon>Bacteroidota</taxon>
        <taxon>Bacteroidia</taxon>
        <taxon>Marinilabiliales</taxon>
        <taxon>Marinilabiliaceae</taxon>
        <taxon>Saccharicrinis</taxon>
    </lineage>
</organism>
<dbReference type="PANTHER" id="PTHR40459:SF1">
    <property type="entry name" value="CONSERVED HYPOTHETICAL ALANINE AND LEUCINE RICH PROTEIN"/>
    <property type="match status" value="1"/>
</dbReference>
<dbReference type="Gene3D" id="3.40.50.720">
    <property type="entry name" value="NAD(P)-binding Rossmann-like Domain"/>
    <property type="match status" value="1"/>
</dbReference>
<proteinExistence type="predicted"/>
<feature type="domain" description="DUF2520" evidence="2">
    <location>
        <begin position="125"/>
        <end position="250"/>
    </location>
</feature>
<evidence type="ECO:0000259" key="2">
    <source>
        <dbReference type="Pfam" id="PF10728"/>
    </source>
</evidence>
<evidence type="ECO:0000313" key="4">
    <source>
        <dbReference type="Proteomes" id="UP000319040"/>
    </source>
</evidence>
<accession>A0A521B2V4</accession>
<reference evidence="3 4" key="1">
    <citation type="submission" date="2017-05" db="EMBL/GenBank/DDBJ databases">
        <authorList>
            <person name="Varghese N."/>
            <person name="Submissions S."/>
        </authorList>
    </citation>
    <scope>NUCLEOTIDE SEQUENCE [LARGE SCALE GENOMIC DNA]</scope>
    <source>
        <strain evidence="3 4">DSM 27040</strain>
    </source>
</reference>
<dbReference type="InterPro" id="IPR028939">
    <property type="entry name" value="P5C_Rdtase_cat_N"/>
</dbReference>
<evidence type="ECO:0000313" key="3">
    <source>
        <dbReference type="EMBL" id="SMO41422.1"/>
    </source>
</evidence>
<protein>
    <submittedName>
        <fullName evidence="3">Predicted oxidoreductase, contains short-chain dehydrogenase (SDR) and DUF2520 domains</fullName>
    </submittedName>
</protein>
<keyword evidence="4" id="KW-1185">Reference proteome</keyword>
<dbReference type="EMBL" id="FXTB01000001">
    <property type="protein sequence ID" value="SMO41422.1"/>
    <property type="molecule type" value="Genomic_DNA"/>
</dbReference>
<feature type="domain" description="Pyrroline-5-carboxylate reductase catalytic N-terminal" evidence="1">
    <location>
        <begin position="5"/>
        <end position="87"/>
    </location>
</feature>
<dbReference type="Proteomes" id="UP000319040">
    <property type="component" value="Unassembled WGS sequence"/>
</dbReference>
<dbReference type="InterPro" id="IPR037108">
    <property type="entry name" value="TM1727-like_C_sf"/>
</dbReference>
<dbReference type="SUPFAM" id="SSF48179">
    <property type="entry name" value="6-phosphogluconate dehydrogenase C-terminal domain-like"/>
    <property type="match status" value="1"/>
</dbReference>
<gene>
    <name evidence="3" type="ORF">SAMN06265379_101635</name>
</gene>
<sequence length="254" mass="28503">MIRNIVLIGSGNLATQLGIALVVKGFNIRQVYSLNLQNAQMLAHKLNAYATSDFSELQTDADLYVLAVSDSALLSVVEQLPKVKGTVVHTAGSVNMDLLIRFNKYGIFYPFQTFTKEREVNFSHIPILLEANTREAYSELKFFAGQISDTVLECDSEQRKQIHLAAVFACNFTNHMYAIAHEILKKSGVSFDVLKPLILETALKTESLDPLKAQTGPAVRGDKNVMDKHLDLLKEEDELHVLYSKISRRIARYK</sequence>
<dbReference type="SUPFAM" id="SSF51735">
    <property type="entry name" value="NAD(P)-binding Rossmann-fold domains"/>
    <property type="match status" value="1"/>
</dbReference>
<dbReference type="Gene3D" id="1.10.1040.20">
    <property type="entry name" value="ProC-like, C-terminal domain"/>
    <property type="match status" value="1"/>
</dbReference>
<dbReference type="Pfam" id="PF10728">
    <property type="entry name" value="DUF2520"/>
    <property type="match status" value="1"/>
</dbReference>
<dbReference type="InterPro" id="IPR008927">
    <property type="entry name" value="6-PGluconate_DH-like_C_sf"/>
</dbReference>
<dbReference type="PANTHER" id="PTHR40459">
    <property type="entry name" value="CONSERVED HYPOTHETICAL ALANINE AND LEUCINE RICH PROTEIN"/>
    <property type="match status" value="1"/>
</dbReference>
<dbReference type="OrthoDB" id="9810755at2"/>
<dbReference type="InterPro" id="IPR036291">
    <property type="entry name" value="NAD(P)-bd_dom_sf"/>
</dbReference>
<dbReference type="AlphaFoldDB" id="A0A521B2V4"/>
<evidence type="ECO:0000259" key="1">
    <source>
        <dbReference type="Pfam" id="PF03807"/>
    </source>
</evidence>
<dbReference type="InterPro" id="IPR018931">
    <property type="entry name" value="DUF2520"/>
</dbReference>
<dbReference type="Pfam" id="PF03807">
    <property type="entry name" value="F420_oxidored"/>
    <property type="match status" value="1"/>
</dbReference>
<name>A0A521B2V4_SACCC</name>